<evidence type="ECO:0000256" key="6">
    <source>
        <dbReference type="ARBA" id="ARBA00022741"/>
    </source>
</evidence>
<dbReference type="Pfam" id="PF07727">
    <property type="entry name" value="RVT_2"/>
    <property type="match status" value="1"/>
</dbReference>
<evidence type="ECO:0000256" key="16">
    <source>
        <dbReference type="ARBA" id="ARBA00023268"/>
    </source>
</evidence>
<evidence type="ECO:0000256" key="5">
    <source>
        <dbReference type="ARBA" id="ARBA00022723"/>
    </source>
</evidence>
<keyword evidence="17" id="KW-0862">Zinc</keyword>
<feature type="domain" description="CCHC-type" evidence="19">
    <location>
        <begin position="208"/>
        <end position="224"/>
    </location>
</feature>
<evidence type="ECO:0000256" key="8">
    <source>
        <dbReference type="ARBA" id="ARBA00022801"/>
    </source>
</evidence>
<dbReference type="InterPro" id="IPR013103">
    <property type="entry name" value="RVT_2"/>
</dbReference>
<dbReference type="GO" id="GO:0003676">
    <property type="term" value="F:nucleic acid binding"/>
    <property type="evidence" value="ECO:0007669"/>
    <property type="project" value="InterPro"/>
</dbReference>
<dbReference type="InterPro" id="IPR036397">
    <property type="entry name" value="RNaseH_sf"/>
</dbReference>
<dbReference type="Gene3D" id="3.30.420.10">
    <property type="entry name" value="Ribonuclease H-like superfamily/Ribonuclease H"/>
    <property type="match status" value="1"/>
</dbReference>
<dbReference type="InterPro" id="IPR054722">
    <property type="entry name" value="PolX-like_BBD"/>
</dbReference>
<keyword evidence="4" id="KW-0540">Nuclease</keyword>
<keyword evidence="10" id="KW-0460">Magnesium</keyword>
<keyword evidence="17" id="KW-0863">Zinc-finger</keyword>
<keyword evidence="12" id="KW-0695">RNA-directed DNA polymerase</keyword>
<evidence type="ECO:0000259" key="19">
    <source>
        <dbReference type="PROSITE" id="PS50158"/>
    </source>
</evidence>
<keyword evidence="8" id="KW-0378">Hydrolase</keyword>
<feature type="domain" description="Integrase catalytic" evidence="20">
    <location>
        <begin position="479"/>
        <end position="649"/>
    </location>
</feature>
<evidence type="ECO:0000256" key="17">
    <source>
        <dbReference type="PROSITE-ProRule" id="PRU00047"/>
    </source>
</evidence>
<evidence type="ECO:0000256" key="15">
    <source>
        <dbReference type="ARBA" id="ARBA00023172"/>
    </source>
</evidence>
<evidence type="ECO:0000256" key="1">
    <source>
        <dbReference type="ARBA" id="ARBA00002180"/>
    </source>
</evidence>
<keyword evidence="15" id="KW-0233">DNA recombination</keyword>
<dbReference type="GO" id="GO:0015074">
    <property type="term" value="P:DNA integration"/>
    <property type="evidence" value="ECO:0007669"/>
    <property type="project" value="UniProtKB-KW"/>
</dbReference>
<proteinExistence type="predicted"/>
<evidence type="ECO:0000256" key="12">
    <source>
        <dbReference type="ARBA" id="ARBA00022918"/>
    </source>
</evidence>
<keyword evidence="22" id="KW-1185">Reference proteome</keyword>
<dbReference type="GO" id="GO:0005524">
    <property type="term" value="F:ATP binding"/>
    <property type="evidence" value="ECO:0007669"/>
    <property type="project" value="UniProtKB-KW"/>
</dbReference>
<dbReference type="InterPro" id="IPR057670">
    <property type="entry name" value="SH3_retrovirus"/>
</dbReference>
<dbReference type="SUPFAM" id="SSF57756">
    <property type="entry name" value="Retrovirus zinc finger-like domains"/>
    <property type="match status" value="1"/>
</dbReference>
<keyword evidence="5" id="KW-0479">Metal-binding</keyword>
<feature type="region of interest" description="Disordered" evidence="18">
    <location>
        <begin position="750"/>
        <end position="776"/>
    </location>
</feature>
<dbReference type="PANTHER" id="PTHR42648:SF11">
    <property type="entry name" value="TRANSPOSON TY4-P GAG-POL POLYPROTEIN"/>
    <property type="match status" value="1"/>
</dbReference>
<keyword evidence="11" id="KW-0229">DNA integration</keyword>
<keyword evidence="7" id="KW-0255">Endonuclease</keyword>
<evidence type="ECO:0000256" key="7">
    <source>
        <dbReference type="ARBA" id="ARBA00022759"/>
    </source>
</evidence>
<sequence>MSLTLTGYGPRHRLVFDGDGEKFEVWEAKFRGYLTTKELDGVLQEGSTPEASENKQVYAELIQLLDDRSIALILRDAADKGKEALQILRNYYLGASKPRVISLYKKLSTLRLGGDEQLVDYIIRAEAVTAALKKAGEAVSDSMTMAMVLSGLPQAYDTFSTMVELEQREKEMTFQEFKKALMNYEESGKLRSSREEESVMNTSRFPLKCYECHQPGHKSFQCPQRAQQNRRWCNKCKSNTHNTHQCRKKNATTANTVSSEGDQAPRGEDSDEGDNLHNFAFQASTQSLRGNKASTSTLLVDSGASMHIVTDKTKFIRFDRDFEPNKQVMQLADGSRQTGDVLGRGDASVMLYDINGKLREMVMKNTLYIPSYKFDIFSVPAATRKGVCVNFEPNHAELVTPDGSVFNVKRQGNLYFINNVESVQVNGAHTAEEWHKILGHCNFKDIIKLEKAVEGMHISGEKERVHCEACTLGKMSKSTNRKPDKRATRNLDLVHSDLAGPMNVVGKGGFKYAITFVDDHSGAFMVYLMKEKSDTVSATEKFLADSAPYGSVKRLRTDNGGEYISKKFKSLMVKHKIKQEYSAPHSPHQNGTAERSWRTMCEMARCLLLEADLPKMMWPYAMKASAYIRNRCFNPRTGKTPVEVLTGSKPNLSNMHIFGTVCYSYIQNCKKLDARCERGVFVGYDGQSPAYLVYLPEKREVRRVRCVKFTDRFEVEMPKILGYESDNDYDMHCPSKPLCSQPTKNYPDQVKCESKTNGTNTDEGYARQNPPRVRNTPSYLKDYVLERDDDDENDMLAGFTIHYCHKVCETPNTYVEAIQSPDSQLWQKAMQEEIDALTESDTFELIELPEGRSLVGSKWVYSVKDDPHNGERHKARFVARGFSQIYGVDYHETFSPTARLTSLRMLLQLAVQENLQIHQMDVKTAYLNADIDCDIYLEQPEGFVKTNEKGDKLVCKLKKSLYGLKQSGRNWYNLLHGSLVEEGLVQSQSDHCVYHRIDEDSTVLILFWVDDIIIAASDAEVLNSIKTGDLQRTGVVLRVTVLS</sequence>
<reference evidence="21" key="1">
    <citation type="submission" date="2023-10" db="EMBL/GenBank/DDBJ databases">
        <title>Genome assemblies of two species of porcelain crab, Petrolisthes cinctipes and Petrolisthes manimaculis (Anomura: Porcellanidae).</title>
        <authorList>
            <person name="Angst P."/>
        </authorList>
    </citation>
    <scope>NUCLEOTIDE SEQUENCE</scope>
    <source>
        <strain evidence="21">PB745_01</strain>
        <tissue evidence="21">Gill</tissue>
    </source>
</reference>
<dbReference type="PROSITE" id="PS50158">
    <property type="entry name" value="ZF_CCHC"/>
    <property type="match status" value="1"/>
</dbReference>
<dbReference type="Pfam" id="PF25597">
    <property type="entry name" value="SH3_retrovirus"/>
    <property type="match status" value="1"/>
</dbReference>
<evidence type="ECO:0000256" key="2">
    <source>
        <dbReference type="ARBA" id="ARBA00022612"/>
    </source>
</evidence>
<evidence type="ECO:0000256" key="3">
    <source>
        <dbReference type="ARBA" id="ARBA00022670"/>
    </source>
</evidence>
<dbReference type="InterPro" id="IPR036875">
    <property type="entry name" value="Znf_CCHC_sf"/>
</dbReference>
<dbReference type="EMBL" id="JAWQEG010002528">
    <property type="protein sequence ID" value="KAK3871338.1"/>
    <property type="molecule type" value="Genomic_DNA"/>
</dbReference>
<name>A0AAE1FF95_PETCI</name>
<dbReference type="Gene3D" id="4.10.60.10">
    <property type="entry name" value="Zinc finger, CCHC-type"/>
    <property type="match status" value="1"/>
</dbReference>
<evidence type="ECO:0000256" key="13">
    <source>
        <dbReference type="ARBA" id="ARBA00022932"/>
    </source>
</evidence>
<dbReference type="SMART" id="SM00343">
    <property type="entry name" value="ZnF_C2HC"/>
    <property type="match status" value="2"/>
</dbReference>
<evidence type="ECO:0000256" key="4">
    <source>
        <dbReference type="ARBA" id="ARBA00022722"/>
    </source>
</evidence>
<dbReference type="GO" id="GO:0006310">
    <property type="term" value="P:DNA recombination"/>
    <property type="evidence" value="ECO:0007669"/>
    <property type="project" value="UniProtKB-KW"/>
</dbReference>
<dbReference type="Pfam" id="PF14223">
    <property type="entry name" value="Retrotran_gag_2"/>
    <property type="match status" value="1"/>
</dbReference>
<dbReference type="GO" id="GO:0006508">
    <property type="term" value="P:proteolysis"/>
    <property type="evidence" value="ECO:0007669"/>
    <property type="project" value="UniProtKB-KW"/>
</dbReference>
<dbReference type="GO" id="GO:0003887">
    <property type="term" value="F:DNA-directed DNA polymerase activity"/>
    <property type="evidence" value="ECO:0007669"/>
    <property type="project" value="UniProtKB-KW"/>
</dbReference>
<keyword evidence="13" id="KW-0808">Transferase</keyword>
<dbReference type="GO" id="GO:0008233">
    <property type="term" value="F:peptidase activity"/>
    <property type="evidence" value="ECO:0007669"/>
    <property type="project" value="UniProtKB-KW"/>
</dbReference>
<accession>A0AAE1FF95</accession>
<keyword evidence="3" id="KW-0645">Protease</keyword>
<comment type="caution">
    <text evidence="21">The sequence shown here is derived from an EMBL/GenBank/DDBJ whole genome shotgun (WGS) entry which is preliminary data.</text>
</comment>
<evidence type="ECO:0000256" key="9">
    <source>
        <dbReference type="ARBA" id="ARBA00022840"/>
    </source>
</evidence>
<dbReference type="InterPro" id="IPR012337">
    <property type="entry name" value="RNaseH-like_sf"/>
</dbReference>
<dbReference type="Pfam" id="PF00665">
    <property type="entry name" value="rve"/>
    <property type="match status" value="1"/>
</dbReference>
<feature type="compositionally biased region" description="Polar residues" evidence="18">
    <location>
        <begin position="251"/>
        <end position="261"/>
    </location>
</feature>
<dbReference type="SUPFAM" id="SSF53098">
    <property type="entry name" value="Ribonuclease H-like"/>
    <property type="match status" value="1"/>
</dbReference>
<dbReference type="InterPro" id="IPR001584">
    <property type="entry name" value="Integrase_cat-core"/>
</dbReference>
<feature type="region of interest" description="Disordered" evidence="18">
    <location>
        <begin position="239"/>
        <end position="276"/>
    </location>
</feature>
<evidence type="ECO:0000313" key="22">
    <source>
        <dbReference type="Proteomes" id="UP001286313"/>
    </source>
</evidence>
<evidence type="ECO:0000256" key="10">
    <source>
        <dbReference type="ARBA" id="ARBA00022842"/>
    </source>
</evidence>
<dbReference type="InterPro" id="IPR001878">
    <property type="entry name" value="Znf_CCHC"/>
</dbReference>
<evidence type="ECO:0000313" key="21">
    <source>
        <dbReference type="EMBL" id="KAK3871338.1"/>
    </source>
</evidence>
<evidence type="ECO:0008006" key="23">
    <source>
        <dbReference type="Google" id="ProtNLM"/>
    </source>
</evidence>
<gene>
    <name evidence="21" type="ORF">Pcinc_023518</name>
</gene>
<evidence type="ECO:0000256" key="18">
    <source>
        <dbReference type="SAM" id="MobiDB-lite"/>
    </source>
</evidence>
<comment type="function">
    <text evidence="1">The aspartyl protease (PR) mediates the proteolytic cleavages of the Gag and Gag-Pol polyproteins after assembly of the VLP.</text>
</comment>
<keyword evidence="9" id="KW-0067">ATP-binding</keyword>
<keyword evidence="16" id="KW-0511">Multifunctional enzyme</keyword>
<keyword evidence="13" id="KW-0548">Nucleotidyltransferase</keyword>
<dbReference type="GO" id="GO:0004519">
    <property type="term" value="F:endonuclease activity"/>
    <property type="evidence" value="ECO:0007669"/>
    <property type="project" value="UniProtKB-KW"/>
</dbReference>
<keyword evidence="13" id="KW-0239">DNA-directed DNA polymerase</keyword>
<dbReference type="AlphaFoldDB" id="A0AAE1FF95"/>
<evidence type="ECO:0000256" key="14">
    <source>
        <dbReference type="ARBA" id="ARBA00023113"/>
    </source>
</evidence>
<dbReference type="GO" id="GO:0008270">
    <property type="term" value="F:zinc ion binding"/>
    <property type="evidence" value="ECO:0007669"/>
    <property type="project" value="UniProtKB-KW"/>
</dbReference>
<dbReference type="Pfam" id="PF22936">
    <property type="entry name" value="Pol_BBD"/>
    <property type="match status" value="1"/>
</dbReference>
<dbReference type="PANTHER" id="PTHR42648">
    <property type="entry name" value="TRANSPOSASE, PUTATIVE-RELATED"/>
    <property type="match status" value="1"/>
</dbReference>
<keyword evidence="14" id="KW-0917">Virion maturation</keyword>
<evidence type="ECO:0000256" key="11">
    <source>
        <dbReference type="ARBA" id="ARBA00022908"/>
    </source>
</evidence>
<keyword evidence="2" id="KW-1188">Viral release from host cell</keyword>
<keyword evidence="6" id="KW-0547">Nucleotide-binding</keyword>
<protein>
    <recommendedName>
        <fullName evidence="23">Retrovirus-related Pol poly from transposon TNT 1-94</fullName>
    </recommendedName>
</protein>
<dbReference type="PROSITE" id="PS50994">
    <property type="entry name" value="INTEGRASE"/>
    <property type="match status" value="1"/>
</dbReference>
<organism evidence="21 22">
    <name type="scientific">Petrolisthes cinctipes</name>
    <name type="common">Flat porcelain crab</name>
    <dbReference type="NCBI Taxonomy" id="88211"/>
    <lineage>
        <taxon>Eukaryota</taxon>
        <taxon>Metazoa</taxon>
        <taxon>Ecdysozoa</taxon>
        <taxon>Arthropoda</taxon>
        <taxon>Crustacea</taxon>
        <taxon>Multicrustacea</taxon>
        <taxon>Malacostraca</taxon>
        <taxon>Eumalacostraca</taxon>
        <taxon>Eucarida</taxon>
        <taxon>Decapoda</taxon>
        <taxon>Pleocyemata</taxon>
        <taxon>Anomura</taxon>
        <taxon>Galatheoidea</taxon>
        <taxon>Porcellanidae</taxon>
        <taxon>Petrolisthes</taxon>
    </lineage>
</organism>
<dbReference type="InterPro" id="IPR039537">
    <property type="entry name" value="Retrotran_Ty1/copia-like"/>
</dbReference>
<evidence type="ECO:0000259" key="20">
    <source>
        <dbReference type="PROSITE" id="PS50994"/>
    </source>
</evidence>
<dbReference type="Proteomes" id="UP001286313">
    <property type="component" value="Unassembled WGS sequence"/>
</dbReference>
<dbReference type="GO" id="GO:0003964">
    <property type="term" value="F:RNA-directed DNA polymerase activity"/>
    <property type="evidence" value="ECO:0007669"/>
    <property type="project" value="UniProtKB-KW"/>
</dbReference>